<feature type="domain" description="Periplasmic binding protein" evidence="5">
    <location>
        <begin position="35"/>
        <end position="287"/>
    </location>
</feature>
<dbReference type="HOGENOM" id="CLU_037628_3_2_9"/>
<dbReference type="RefSeq" id="WP_014431149.1">
    <property type="nucleotide sequence ID" value="NC_017078.1"/>
</dbReference>
<feature type="chain" id="PRO_5038813258" evidence="4">
    <location>
        <begin position="23"/>
        <end position="309"/>
    </location>
</feature>
<evidence type="ECO:0000256" key="4">
    <source>
        <dbReference type="SAM" id="SignalP"/>
    </source>
</evidence>
<evidence type="ECO:0000256" key="2">
    <source>
        <dbReference type="ARBA" id="ARBA00007639"/>
    </source>
</evidence>
<gene>
    <name evidence="6" type="ordered locus">SELR_pSRC101320</name>
</gene>
<dbReference type="PATRIC" id="fig|927704.6.peg.3054"/>
<comment type="subcellular location">
    <subcellularLocation>
        <location evidence="1">Cell envelope</location>
    </subcellularLocation>
</comment>
<accession>I0GW02</accession>
<organism evidence="6 7">
    <name type="scientific">Selenomonas ruminantium subsp. lactilytica (strain NBRC 103574 / TAM6421)</name>
    <dbReference type="NCBI Taxonomy" id="927704"/>
    <lineage>
        <taxon>Bacteria</taxon>
        <taxon>Bacillati</taxon>
        <taxon>Bacillota</taxon>
        <taxon>Negativicutes</taxon>
        <taxon>Selenomonadales</taxon>
        <taxon>Selenomonadaceae</taxon>
        <taxon>Selenomonas</taxon>
    </lineage>
</organism>
<dbReference type="InterPro" id="IPR025997">
    <property type="entry name" value="SBP_2_dom"/>
</dbReference>
<evidence type="ECO:0000256" key="3">
    <source>
        <dbReference type="ARBA" id="ARBA00022729"/>
    </source>
</evidence>
<feature type="signal peptide" evidence="4">
    <location>
        <begin position="1"/>
        <end position="22"/>
    </location>
</feature>
<dbReference type="EMBL" id="AP012299">
    <property type="protein sequence ID" value="BAL84939.1"/>
    <property type="molecule type" value="Genomic_DNA"/>
</dbReference>
<dbReference type="GO" id="GO:0030313">
    <property type="term" value="C:cell envelope"/>
    <property type="evidence" value="ECO:0007669"/>
    <property type="project" value="UniProtKB-SubCell"/>
</dbReference>
<dbReference type="SUPFAM" id="SSF53822">
    <property type="entry name" value="Periplasmic binding protein-like I"/>
    <property type="match status" value="1"/>
</dbReference>
<dbReference type="CDD" id="cd01536">
    <property type="entry name" value="PBP1_ABC_sugar_binding-like"/>
    <property type="match status" value="1"/>
</dbReference>
<dbReference type="Pfam" id="PF13407">
    <property type="entry name" value="Peripla_BP_4"/>
    <property type="match status" value="1"/>
</dbReference>
<proteinExistence type="inferred from homology"/>
<dbReference type="AlphaFoldDB" id="I0GW02"/>
<keyword evidence="6" id="KW-0614">Plasmid</keyword>
<name>I0GW02_SELRL</name>
<evidence type="ECO:0000256" key="1">
    <source>
        <dbReference type="ARBA" id="ARBA00004196"/>
    </source>
</evidence>
<dbReference type="PANTHER" id="PTHR46847">
    <property type="entry name" value="D-ALLOSE-BINDING PERIPLASMIC PROTEIN-RELATED"/>
    <property type="match status" value="1"/>
</dbReference>
<dbReference type="GO" id="GO:0030246">
    <property type="term" value="F:carbohydrate binding"/>
    <property type="evidence" value="ECO:0007669"/>
    <property type="project" value="UniProtKB-ARBA"/>
</dbReference>
<evidence type="ECO:0000259" key="5">
    <source>
        <dbReference type="Pfam" id="PF13407"/>
    </source>
</evidence>
<reference evidence="6 7" key="1">
    <citation type="submission" date="2011-10" db="EMBL/GenBank/DDBJ databases">
        <title>Whole genome sequence of Selenomonas ruminantium subsp. lactilytica TAM6421.</title>
        <authorList>
            <person name="Oguchi A."/>
            <person name="Ankai A."/>
            <person name="Kaneko J."/>
            <person name="Yamada-Narita S."/>
            <person name="Fukui S."/>
            <person name="Takahashi M."/>
            <person name="Onodera T."/>
            <person name="Kojima S."/>
            <person name="Fushimi T."/>
            <person name="Abe N."/>
            <person name="Kamio Y."/>
            <person name="Yamazaki S."/>
            <person name="Fujita N."/>
        </authorList>
    </citation>
    <scope>NUCLEOTIDE SEQUENCE [LARGE SCALE GENOMIC DNA]</scope>
    <source>
        <strain evidence="7">NBRC 103574 / TAM6421</strain>
        <plasmid evidence="6 7">pSRC1</plasmid>
    </source>
</reference>
<keyword evidence="3 4" id="KW-0732">Signal</keyword>
<geneLocation type="plasmid" evidence="6 7">
    <name>pSRC1</name>
</geneLocation>
<protein>
    <submittedName>
        <fullName evidence="6">Putative periplasmic sugar binding proteins</fullName>
    </submittedName>
</protein>
<dbReference type="InterPro" id="IPR028082">
    <property type="entry name" value="Peripla_BP_I"/>
</dbReference>
<sequence length="309" mass="33053">MKLWGRMAAVSCAVLLAFNLSGCGVSQKNSGRMVYFAAHDVPVDFMGSLYEGVKQQGQRMGLTVEYLNARLDYNLQLDQVNEAIDEGAAAIVLLPVNGVAAIPVVERANKAGIPVIVTNRNMDGGQFAQVMSDEKQAGILQGEYMAKHLPPGAKIVYLMGDASISAAVLRWEGFKEACLDKRPDVQLLIRQDCGWLETGAFRAVSMWLKVFPQIDGVIAGNDSMALGALRALKAAGRDKGVLISGVDALEPAVKAVAAGEMSQTVKQDADKTAEEIGKLLQAAASGKVPTEDIKVPFTEITQENAAQFR</sequence>
<dbReference type="PANTHER" id="PTHR46847:SF1">
    <property type="entry name" value="D-ALLOSE-BINDING PERIPLASMIC PROTEIN-RELATED"/>
    <property type="match status" value="1"/>
</dbReference>
<dbReference type="KEGG" id="sri:SELR_pSRC101320"/>
<dbReference type="Proteomes" id="UP000007887">
    <property type="component" value="Plasmid pSRC1"/>
</dbReference>
<evidence type="ECO:0000313" key="6">
    <source>
        <dbReference type="EMBL" id="BAL84939.1"/>
    </source>
</evidence>
<dbReference type="OrthoDB" id="9769193at2"/>
<evidence type="ECO:0000313" key="7">
    <source>
        <dbReference type="Proteomes" id="UP000007887"/>
    </source>
</evidence>
<dbReference type="Gene3D" id="3.40.50.2300">
    <property type="match status" value="2"/>
</dbReference>
<comment type="similarity">
    <text evidence="2">Belongs to the bacterial solute-binding protein 2 family.</text>
</comment>